<dbReference type="RefSeq" id="WP_065908212.1">
    <property type="nucleotide sequence ID" value="NZ_MAUE01000041.1"/>
</dbReference>
<dbReference type="Proteomes" id="UP000095081">
    <property type="component" value="Unassembled WGS sequence"/>
</dbReference>
<keyword evidence="3" id="KW-1185">Reference proteome</keyword>
<reference evidence="2 4" key="2">
    <citation type="submission" date="2018-03" db="EMBL/GenBank/DDBJ databases">
        <title>Diversity of bacteria associated with corn roots inoculated with woodland soils in Canada, and Description of Pseudomonas aylmerense sp. nov.</title>
        <authorList>
            <person name="Tambong J.T."/>
            <person name="Xu R."/>
            <person name="Tchagang C."/>
        </authorList>
    </citation>
    <scope>NUCLEOTIDE SEQUENCE [LARGE SCALE GENOMIC DNA]</scope>
    <source>
        <strain evidence="2 4">S1E44</strain>
    </source>
</reference>
<evidence type="ECO:0000313" key="1">
    <source>
        <dbReference type="EMBL" id="OCW20911.1"/>
    </source>
</evidence>
<evidence type="ECO:0000313" key="4">
    <source>
        <dbReference type="Proteomes" id="UP000240571"/>
    </source>
</evidence>
<sequence length="172" mass="19463">MSDEPFSLSQLYQAIEQHLTEHLSGIKEVVFWPDIQENQGIPLPSVFLEMAEFEPGIDIGTGESSLVCKFEARIIVDPIKANHHEQAVHLVSQLAVLLRQQSWGLDVNVAQFERATQDWTKPELDGYVVWVVEWTHQVYLGVEVWPFPEEKPSMLKLNLEAYPDVDSPGGAP</sequence>
<accession>A0A2T4G1V6</accession>
<dbReference type="OrthoDB" id="5464992at2"/>
<protein>
    <recommendedName>
        <fullName evidence="5">Phage protein</fullName>
    </recommendedName>
</protein>
<evidence type="ECO:0000313" key="3">
    <source>
        <dbReference type="Proteomes" id="UP000095081"/>
    </source>
</evidence>
<dbReference type="EMBL" id="MAUE01000041">
    <property type="protein sequence ID" value="OCW20911.1"/>
    <property type="molecule type" value="Genomic_DNA"/>
</dbReference>
<comment type="caution">
    <text evidence="2">The sequence shown here is derived from an EMBL/GenBank/DDBJ whole genome shotgun (WGS) entry which is preliminary data.</text>
</comment>
<dbReference type="AlphaFoldDB" id="A0A2T4G1V6"/>
<proteinExistence type="predicted"/>
<dbReference type="EMBL" id="PYWW01000026">
    <property type="protein sequence ID" value="PTC29607.1"/>
    <property type="molecule type" value="Genomic_DNA"/>
</dbReference>
<reference evidence="1 3" key="1">
    <citation type="submission" date="2016-06" db="EMBL/GenBank/DDBJ databases">
        <title>Draft genome sequence of Pseudomonas sp. S1E40, a novel strain antagonistic activity to fungal plant pathogen.</title>
        <authorList>
            <person name="Tambong J.T."/>
            <person name="Tchagang C."/>
            <person name="Xu R."/>
        </authorList>
    </citation>
    <scope>NUCLEOTIDE SEQUENCE [LARGE SCALE GENOMIC DNA]</scope>
    <source>
        <strain evidence="1 3">S1E40</strain>
    </source>
</reference>
<organism evidence="2 4">
    <name type="scientific">Pseudomonas aylmerensis</name>
    <dbReference type="NCBI Taxonomy" id="1869229"/>
    <lineage>
        <taxon>Bacteria</taxon>
        <taxon>Pseudomonadati</taxon>
        <taxon>Pseudomonadota</taxon>
        <taxon>Gammaproteobacteria</taxon>
        <taxon>Pseudomonadales</taxon>
        <taxon>Pseudomonadaceae</taxon>
        <taxon>Pseudomonas</taxon>
    </lineage>
</organism>
<dbReference type="Proteomes" id="UP000240571">
    <property type="component" value="Unassembled WGS sequence"/>
</dbReference>
<gene>
    <name evidence="1" type="ORF">BBG20_25055</name>
    <name evidence="2" type="ORF">C9382_11875</name>
</gene>
<evidence type="ECO:0000313" key="2">
    <source>
        <dbReference type="EMBL" id="PTC29607.1"/>
    </source>
</evidence>
<name>A0A2T4G1V6_9PSED</name>
<evidence type="ECO:0008006" key="5">
    <source>
        <dbReference type="Google" id="ProtNLM"/>
    </source>
</evidence>